<reference evidence="6" key="1">
    <citation type="submission" date="2015-08" db="UniProtKB">
        <authorList>
            <consortium name="WormBaseParasite"/>
        </authorList>
    </citation>
    <scope>IDENTIFICATION</scope>
</reference>
<evidence type="ECO:0000313" key="5">
    <source>
        <dbReference type="Proteomes" id="UP000035681"/>
    </source>
</evidence>
<sequence>MKSHTKLCYSLFLIFLVSFPSDVLGKRSSGGSFSRGNAPQSNSRPSGNSFNSNSNSGWNTNSGFQPAGNPRGMNNPNRNFQQPNNFNNQPNNFNNHPNSFNQPNQGFRGNNFNSHVNVPPQKSTGQWKTALAAGAAGAIGGMLLYEGTKAIIKNAAAPFNVGGKDYYWGNENYKQQNGMFMCSIPLEQLQNQRTKRDTEGADASTTTTTTTTSAPGNGNGQSSNNILQNVQFSNGDRPKNVVWSCRQGAEVCCGMNCCPNPQQNLQTGGGSSPRSSGPSIFSIILFILFTLLLLGCCTCALIYCFCKSLFSRCIGQDDGNKQYENHNYENDYPQQQSSYPMHNYPQETQQQYPSYPHGNQQQYPTYPSNQGGYPSNNQPLYPAYN</sequence>
<feature type="transmembrane region" description="Helical" evidence="2">
    <location>
        <begin position="280"/>
        <end position="306"/>
    </location>
</feature>
<evidence type="ECO:0000256" key="1">
    <source>
        <dbReference type="SAM" id="MobiDB-lite"/>
    </source>
</evidence>
<keyword evidence="2" id="KW-0812">Transmembrane</keyword>
<evidence type="ECO:0000256" key="3">
    <source>
        <dbReference type="SAM" id="SignalP"/>
    </source>
</evidence>
<proteinExistence type="predicted"/>
<dbReference type="PANTHER" id="PTHR47520">
    <property type="entry name" value="CX DOMAIN-CONTAINING PROTEIN-RELATED"/>
    <property type="match status" value="1"/>
</dbReference>
<feature type="domain" description="CX" evidence="4">
    <location>
        <begin position="223"/>
        <end position="258"/>
    </location>
</feature>
<dbReference type="WBParaSite" id="SSTP_0001001300.1">
    <property type="protein sequence ID" value="SSTP_0001001300.1"/>
    <property type="gene ID" value="SSTP_0001001300"/>
</dbReference>
<dbReference type="Pfam" id="PF01705">
    <property type="entry name" value="CX"/>
    <property type="match status" value="1"/>
</dbReference>
<keyword evidence="2" id="KW-1133">Transmembrane helix</keyword>
<feature type="chain" id="PRO_5005328468" evidence="3">
    <location>
        <begin position="26"/>
        <end position="385"/>
    </location>
</feature>
<feature type="region of interest" description="Disordered" evidence="1">
    <location>
        <begin position="27"/>
        <end position="123"/>
    </location>
</feature>
<dbReference type="Proteomes" id="UP000035681">
    <property type="component" value="Unplaced"/>
</dbReference>
<organism evidence="6">
    <name type="scientific">Strongyloides stercoralis</name>
    <name type="common">Threadworm</name>
    <dbReference type="NCBI Taxonomy" id="6248"/>
    <lineage>
        <taxon>Eukaryota</taxon>
        <taxon>Metazoa</taxon>
        <taxon>Ecdysozoa</taxon>
        <taxon>Nematoda</taxon>
        <taxon>Chromadorea</taxon>
        <taxon>Rhabditida</taxon>
        <taxon>Tylenchina</taxon>
        <taxon>Panagrolaimomorpha</taxon>
        <taxon>Strongyloidoidea</taxon>
        <taxon>Strongyloididae</taxon>
        <taxon>Strongyloides</taxon>
    </lineage>
</organism>
<feature type="region of interest" description="Disordered" evidence="1">
    <location>
        <begin position="190"/>
        <end position="225"/>
    </location>
</feature>
<keyword evidence="3" id="KW-0732">Signal</keyword>
<dbReference type="STRING" id="6248.A0A0K0EKM0"/>
<name>A0A0K0EKM0_STRER</name>
<dbReference type="WBParaSite" id="TCONS_00009933.p1">
    <property type="protein sequence ID" value="TCONS_00009933.p1"/>
    <property type="gene ID" value="XLOC_007646"/>
</dbReference>
<evidence type="ECO:0000259" key="4">
    <source>
        <dbReference type="Pfam" id="PF01705"/>
    </source>
</evidence>
<protein>
    <submittedName>
        <fullName evidence="6 7">CX domain-containing protein</fullName>
    </submittedName>
</protein>
<feature type="compositionally biased region" description="Polar residues" evidence="1">
    <location>
        <begin position="332"/>
        <end position="379"/>
    </location>
</feature>
<feature type="compositionally biased region" description="Polar residues" evidence="1">
    <location>
        <begin position="107"/>
        <end position="123"/>
    </location>
</feature>
<evidence type="ECO:0000256" key="2">
    <source>
        <dbReference type="SAM" id="Phobius"/>
    </source>
</evidence>
<keyword evidence="2" id="KW-0472">Membrane</keyword>
<feature type="compositionally biased region" description="Low complexity" evidence="1">
    <location>
        <begin position="27"/>
        <end position="105"/>
    </location>
</feature>
<evidence type="ECO:0000313" key="7">
    <source>
        <dbReference type="WBParaSite" id="TCONS_00009933.p1"/>
    </source>
</evidence>
<feature type="region of interest" description="Disordered" evidence="1">
    <location>
        <begin position="324"/>
        <end position="385"/>
    </location>
</feature>
<evidence type="ECO:0000313" key="6">
    <source>
        <dbReference type="WBParaSite" id="SSTP_0001001300.1"/>
    </source>
</evidence>
<dbReference type="AlphaFoldDB" id="A0A0K0EKM0"/>
<feature type="signal peptide" evidence="3">
    <location>
        <begin position="1"/>
        <end position="25"/>
    </location>
</feature>
<feature type="compositionally biased region" description="Polar residues" evidence="1">
    <location>
        <begin position="213"/>
        <end position="225"/>
    </location>
</feature>
<keyword evidence="5" id="KW-1185">Reference proteome</keyword>
<dbReference type="PANTHER" id="PTHR47520:SF8">
    <property type="entry name" value="CX DOMAIN-CONTAINING PROTEIN"/>
    <property type="match status" value="1"/>
</dbReference>
<dbReference type="InterPro" id="IPR002619">
    <property type="entry name" value="CX"/>
</dbReference>
<accession>A0A0K0EKM0</accession>